<dbReference type="Proteomes" id="UP000325315">
    <property type="component" value="Unassembled WGS sequence"/>
</dbReference>
<evidence type="ECO:0000259" key="1">
    <source>
        <dbReference type="Pfam" id="PF13456"/>
    </source>
</evidence>
<proteinExistence type="predicted"/>
<dbReference type="GO" id="GO:0004523">
    <property type="term" value="F:RNA-DNA hybrid ribonuclease activity"/>
    <property type="evidence" value="ECO:0007669"/>
    <property type="project" value="InterPro"/>
</dbReference>
<dbReference type="PANTHER" id="PTHR48475">
    <property type="entry name" value="RIBONUCLEASE H"/>
    <property type="match status" value="1"/>
</dbReference>
<accession>A0A5B6VV30</accession>
<reference evidence="2" key="1">
    <citation type="submission" date="2019-08" db="EMBL/GenBank/DDBJ databases">
        <authorList>
            <person name="Liu F."/>
        </authorList>
    </citation>
    <scope>NUCLEOTIDE SEQUENCE [LARGE SCALE GENOMIC DNA]</scope>
    <source>
        <strain evidence="2">PA1801</strain>
        <tissue evidence="2">Leaf</tissue>
    </source>
</reference>
<dbReference type="OrthoDB" id="995897at2759"/>
<keyword evidence="2" id="KW-0548">Nucleotidyltransferase</keyword>
<dbReference type="GO" id="GO:0003676">
    <property type="term" value="F:nucleic acid binding"/>
    <property type="evidence" value="ECO:0007669"/>
    <property type="project" value="InterPro"/>
</dbReference>
<keyword evidence="3" id="KW-1185">Reference proteome</keyword>
<name>A0A5B6VV30_9ROSI</name>
<dbReference type="AlphaFoldDB" id="A0A5B6VV30"/>
<dbReference type="PANTHER" id="PTHR48475:SF1">
    <property type="entry name" value="RNASE H TYPE-1 DOMAIN-CONTAINING PROTEIN"/>
    <property type="match status" value="1"/>
</dbReference>
<gene>
    <name evidence="2" type="ORF">EPI10_023535</name>
</gene>
<keyword evidence="2" id="KW-0695">RNA-directed DNA polymerase</keyword>
<dbReference type="SUPFAM" id="SSF53098">
    <property type="entry name" value="Ribonuclease H-like"/>
    <property type="match status" value="1"/>
</dbReference>
<evidence type="ECO:0000313" key="3">
    <source>
        <dbReference type="Proteomes" id="UP000325315"/>
    </source>
</evidence>
<protein>
    <submittedName>
        <fullName evidence="2">RNA-directed DNA polymerase (Reverse transcriptase), Ribonuclease H</fullName>
    </submittedName>
</protein>
<organism evidence="2 3">
    <name type="scientific">Gossypium australe</name>
    <dbReference type="NCBI Taxonomy" id="47621"/>
    <lineage>
        <taxon>Eukaryota</taxon>
        <taxon>Viridiplantae</taxon>
        <taxon>Streptophyta</taxon>
        <taxon>Embryophyta</taxon>
        <taxon>Tracheophyta</taxon>
        <taxon>Spermatophyta</taxon>
        <taxon>Magnoliopsida</taxon>
        <taxon>eudicotyledons</taxon>
        <taxon>Gunneridae</taxon>
        <taxon>Pentapetalae</taxon>
        <taxon>rosids</taxon>
        <taxon>malvids</taxon>
        <taxon>Malvales</taxon>
        <taxon>Malvaceae</taxon>
        <taxon>Malvoideae</taxon>
        <taxon>Gossypium</taxon>
    </lineage>
</organism>
<sequence length="258" mass="29877">MLYHTTWLISKIDHLKYMMESTALNTRMARWQILLSEFDIIYVNQKVVKGSATTDFLASAQTEYPWKLNFGDASNAISNGIGVVLVSLDEDHYLFTSKLNFDYTNDMIEYEACIMGICATIERKIKVLEVFWDFTLVIYQLKGEWETRDPKLIDYQKLVLDLIKEFDNITFEPHNQGAHSRATYQGAQMSHVIENNKRILRRLTNEYVLDGEIIYKRIKDQVLLSCVDVVGAKKILEEAYEGVYGTHANGFTMARQIM</sequence>
<dbReference type="EMBL" id="SMMG02000005">
    <property type="protein sequence ID" value="KAA3473131.1"/>
    <property type="molecule type" value="Genomic_DNA"/>
</dbReference>
<dbReference type="InterPro" id="IPR036397">
    <property type="entry name" value="RNaseH_sf"/>
</dbReference>
<keyword evidence="2" id="KW-0808">Transferase</keyword>
<dbReference type="InterPro" id="IPR002156">
    <property type="entry name" value="RNaseH_domain"/>
</dbReference>
<evidence type="ECO:0000313" key="2">
    <source>
        <dbReference type="EMBL" id="KAA3473131.1"/>
    </source>
</evidence>
<comment type="caution">
    <text evidence="2">The sequence shown here is derived from an EMBL/GenBank/DDBJ whole genome shotgun (WGS) entry which is preliminary data.</text>
</comment>
<dbReference type="GO" id="GO:0003964">
    <property type="term" value="F:RNA-directed DNA polymerase activity"/>
    <property type="evidence" value="ECO:0007669"/>
    <property type="project" value="UniProtKB-KW"/>
</dbReference>
<dbReference type="Pfam" id="PF13456">
    <property type="entry name" value="RVT_3"/>
    <property type="match status" value="1"/>
</dbReference>
<dbReference type="Gene3D" id="3.30.420.10">
    <property type="entry name" value="Ribonuclease H-like superfamily/Ribonuclease H"/>
    <property type="match status" value="1"/>
</dbReference>
<feature type="domain" description="RNase H type-1" evidence="1">
    <location>
        <begin position="80"/>
        <end position="175"/>
    </location>
</feature>
<dbReference type="InterPro" id="IPR012337">
    <property type="entry name" value="RNaseH-like_sf"/>
</dbReference>